<dbReference type="InterPro" id="IPR042281">
    <property type="entry name" value="GpdQ_beta-strand"/>
</dbReference>
<comment type="similarity">
    <text evidence="4">Belongs to the cyclic nucleotide phosphodiesterase class-III family.</text>
</comment>
<keyword evidence="2" id="KW-0378">Hydrolase</keyword>
<dbReference type="Gene3D" id="3.60.21.40">
    <property type="entry name" value="GpdQ, catalytic alpha/beta sandwich domain"/>
    <property type="match status" value="1"/>
</dbReference>
<comment type="caution">
    <text evidence="6">The sequence shown here is derived from an EMBL/GenBank/DDBJ whole genome shotgun (WGS) entry which is preliminary data.</text>
</comment>
<feature type="domain" description="Calcineurin-like phosphoesterase" evidence="5">
    <location>
        <begin position="1"/>
        <end position="197"/>
    </location>
</feature>
<dbReference type="InterPro" id="IPR029052">
    <property type="entry name" value="Metallo-depent_PP-like"/>
</dbReference>
<evidence type="ECO:0000313" key="7">
    <source>
        <dbReference type="Proteomes" id="UP001549164"/>
    </source>
</evidence>
<dbReference type="EMBL" id="JBEPLY010000002">
    <property type="protein sequence ID" value="MET3598943.1"/>
    <property type="molecule type" value="Genomic_DNA"/>
</dbReference>
<evidence type="ECO:0000256" key="1">
    <source>
        <dbReference type="ARBA" id="ARBA00022723"/>
    </source>
</evidence>
<accession>A0ABV2I7Q5</accession>
<dbReference type="InterPro" id="IPR026575">
    <property type="entry name" value="GpdQ/CpdA-like"/>
</dbReference>
<evidence type="ECO:0000256" key="4">
    <source>
        <dbReference type="ARBA" id="ARBA00025742"/>
    </source>
</evidence>
<evidence type="ECO:0000313" key="6">
    <source>
        <dbReference type="EMBL" id="MET3598943.1"/>
    </source>
</evidence>
<evidence type="ECO:0000259" key="5">
    <source>
        <dbReference type="Pfam" id="PF00149"/>
    </source>
</evidence>
<dbReference type="Proteomes" id="UP001549164">
    <property type="component" value="Unassembled WGS sequence"/>
</dbReference>
<organism evidence="6 7">
    <name type="scientific">Martelella mangrovi</name>
    <dbReference type="NCBI Taxonomy" id="1397477"/>
    <lineage>
        <taxon>Bacteria</taxon>
        <taxon>Pseudomonadati</taxon>
        <taxon>Pseudomonadota</taxon>
        <taxon>Alphaproteobacteria</taxon>
        <taxon>Hyphomicrobiales</taxon>
        <taxon>Aurantimonadaceae</taxon>
        <taxon>Martelella</taxon>
    </lineage>
</organism>
<dbReference type="PANTHER" id="PTHR42988:SF2">
    <property type="entry name" value="CYCLIC NUCLEOTIDE PHOSPHODIESTERASE CBUA0032-RELATED"/>
    <property type="match status" value="1"/>
</dbReference>
<sequence>MLIAHLSDPHLRAKGELYQGLVDSNAMFDLALDTLLALRPAPDLVIIGGDLVDGGTEAEYETVRTALQRLGQPVFVIPGNHDDRETFRRCLHDLVRLPDEGPLHFDTHAQWPVRVIGFDVTVPGQHYGEITEASLAWLEQRLAERPDQPTMLLMHQPPVDSGMGFIDTYKCFGGDRLAALVARHDNVERVLCGHIHRFMQIGFGGRQLMTAPSTTTAIALRLEEDASPASFVEPPAFLLHHWRKGGGLATHWVPVGRFPGPLPFF</sequence>
<name>A0ABV2I7Q5_9HYPH</name>
<gene>
    <name evidence="6" type="ORF">ABID12_000870</name>
</gene>
<keyword evidence="7" id="KW-1185">Reference proteome</keyword>
<evidence type="ECO:0000256" key="3">
    <source>
        <dbReference type="ARBA" id="ARBA00023004"/>
    </source>
</evidence>
<dbReference type="PANTHER" id="PTHR42988">
    <property type="entry name" value="PHOSPHOHYDROLASE"/>
    <property type="match status" value="1"/>
</dbReference>
<dbReference type="InterPro" id="IPR042283">
    <property type="entry name" value="GpdQ_catalytic"/>
</dbReference>
<dbReference type="SUPFAM" id="SSF56300">
    <property type="entry name" value="Metallo-dependent phosphatases"/>
    <property type="match status" value="1"/>
</dbReference>
<protein>
    <submittedName>
        <fullName evidence="6">3',5'-cyclic AMP phosphodiesterase CpdA</fullName>
    </submittedName>
</protein>
<keyword evidence="1" id="KW-0479">Metal-binding</keyword>
<keyword evidence="3" id="KW-0408">Iron</keyword>
<dbReference type="Pfam" id="PF00149">
    <property type="entry name" value="Metallophos"/>
    <property type="match status" value="1"/>
</dbReference>
<dbReference type="Gene3D" id="3.30.750.180">
    <property type="entry name" value="GpdQ, beta-strand dimerisation domain"/>
    <property type="match status" value="1"/>
</dbReference>
<dbReference type="InterPro" id="IPR050884">
    <property type="entry name" value="CNP_phosphodiesterase-III"/>
</dbReference>
<dbReference type="CDD" id="cd07402">
    <property type="entry name" value="MPP_GpdQ"/>
    <property type="match status" value="1"/>
</dbReference>
<dbReference type="InterPro" id="IPR004843">
    <property type="entry name" value="Calcineurin-like_PHP"/>
</dbReference>
<reference evidence="6 7" key="1">
    <citation type="submission" date="2024-06" db="EMBL/GenBank/DDBJ databases">
        <title>Genomic Encyclopedia of Type Strains, Phase IV (KMG-IV): sequencing the most valuable type-strain genomes for metagenomic binning, comparative biology and taxonomic classification.</title>
        <authorList>
            <person name="Goeker M."/>
        </authorList>
    </citation>
    <scope>NUCLEOTIDE SEQUENCE [LARGE SCALE GENOMIC DNA]</scope>
    <source>
        <strain evidence="6 7">DSM 28102</strain>
    </source>
</reference>
<dbReference type="RefSeq" id="WP_354433245.1">
    <property type="nucleotide sequence ID" value="NZ_JBEPLY010000002.1"/>
</dbReference>
<evidence type="ECO:0000256" key="2">
    <source>
        <dbReference type="ARBA" id="ARBA00022801"/>
    </source>
</evidence>
<proteinExistence type="inferred from homology"/>